<comment type="caution">
    <text evidence="2">The sequence shown here is derived from an EMBL/GenBank/DDBJ whole genome shotgun (WGS) entry which is preliminary data.</text>
</comment>
<evidence type="ECO:0000259" key="1">
    <source>
        <dbReference type="Pfam" id="PF13403"/>
    </source>
</evidence>
<evidence type="ECO:0000313" key="3">
    <source>
        <dbReference type="Proteomes" id="UP000481421"/>
    </source>
</evidence>
<name>A0A6B3RFF1_9RHOB</name>
<dbReference type="SUPFAM" id="SSF51294">
    <property type="entry name" value="Hedgehog/intein (Hint) domain"/>
    <property type="match status" value="1"/>
</dbReference>
<gene>
    <name evidence="2" type="ORF">G3572_01300</name>
</gene>
<evidence type="ECO:0000313" key="2">
    <source>
        <dbReference type="EMBL" id="NEX44824.1"/>
    </source>
</evidence>
<organism evidence="2 3">
    <name type="scientific">Pseudotabrizicola algicola</name>
    <dbReference type="NCBI Taxonomy" id="2709381"/>
    <lineage>
        <taxon>Bacteria</taxon>
        <taxon>Pseudomonadati</taxon>
        <taxon>Pseudomonadota</taxon>
        <taxon>Alphaproteobacteria</taxon>
        <taxon>Rhodobacterales</taxon>
        <taxon>Paracoccaceae</taxon>
        <taxon>Pseudotabrizicola</taxon>
    </lineage>
</organism>
<feature type="domain" description="Hedgehog/Intein (Hint)" evidence="1">
    <location>
        <begin position="25"/>
        <end position="151"/>
    </location>
</feature>
<dbReference type="Proteomes" id="UP000481421">
    <property type="component" value="Unassembled WGS sequence"/>
</dbReference>
<reference evidence="2 3" key="1">
    <citation type="submission" date="2020-02" db="EMBL/GenBank/DDBJ databases">
        <title>Rhodobacter algicola sp. nov., isolated from microalga culture.</title>
        <authorList>
            <person name="Park C.-Y."/>
        </authorList>
    </citation>
    <scope>NUCLEOTIDE SEQUENCE [LARGE SCALE GENOMIC DNA]</scope>
    <source>
        <strain evidence="2 3">ETT8</strain>
    </source>
</reference>
<dbReference type="InterPro" id="IPR028992">
    <property type="entry name" value="Hedgehog/Intein_dom"/>
</dbReference>
<protein>
    <recommendedName>
        <fullName evidence="1">Hedgehog/Intein (Hint) domain-containing protein</fullName>
    </recommendedName>
</protein>
<dbReference type="Pfam" id="PF13403">
    <property type="entry name" value="Hint_2"/>
    <property type="match status" value="1"/>
</dbReference>
<keyword evidence="3" id="KW-1185">Reference proteome</keyword>
<dbReference type="RefSeq" id="WP_164608876.1">
    <property type="nucleotide sequence ID" value="NZ_JAAIKE010000001.1"/>
</dbReference>
<dbReference type="InterPro" id="IPR036844">
    <property type="entry name" value="Hint_dom_sf"/>
</dbReference>
<dbReference type="EMBL" id="JAAIKE010000001">
    <property type="protein sequence ID" value="NEX44824.1"/>
    <property type="molecule type" value="Genomic_DNA"/>
</dbReference>
<proteinExistence type="predicted"/>
<accession>A0A6B3RFF1</accession>
<dbReference type="AlphaFoldDB" id="A0A6B3RFF1"/>
<sequence length="161" mass="17068">MADLTQGMTAGRVDAGTTMPQCGIASGTMILTLAGVMPVEFIAPGDKVITRSGARTVTAVEIAVVQDAQVIRISQGVLGKDRPEADMHVSPRQPLLIRDWRAKAMSGLVRAVMAAERLVDGEYIRLETLPEARMVTLHFADPQVIFAGGLELGCETSPPAA</sequence>